<accession>A0A1F7WNQ9</accession>
<dbReference type="Gene3D" id="3.90.182.10">
    <property type="entry name" value="Toxin - Anthrax Protective Antigen,domain 1"/>
    <property type="match status" value="1"/>
</dbReference>
<dbReference type="SUPFAM" id="SSF56988">
    <property type="entry name" value="Anthrax protective antigen"/>
    <property type="match status" value="1"/>
</dbReference>
<protein>
    <recommendedName>
        <fullName evidence="2">PA14 domain-containing protein</fullName>
    </recommendedName>
</protein>
<gene>
    <name evidence="3" type="ORF">A2008_08145</name>
</gene>
<proteinExistence type="predicted"/>
<dbReference type="Proteomes" id="UP000178735">
    <property type="component" value="Unassembled WGS sequence"/>
</dbReference>
<dbReference type="STRING" id="1817813.A2008_08145"/>
<dbReference type="SMART" id="SM00758">
    <property type="entry name" value="PA14"/>
    <property type="match status" value="1"/>
</dbReference>
<reference evidence="3 4" key="1">
    <citation type="journal article" date="2016" name="Nat. Commun.">
        <title>Thousands of microbial genomes shed light on interconnected biogeochemical processes in an aquifer system.</title>
        <authorList>
            <person name="Anantharaman K."/>
            <person name="Brown C.T."/>
            <person name="Hug L.A."/>
            <person name="Sharon I."/>
            <person name="Castelle C.J."/>
            <person name="Probst A.J."/>
            <person name="Thomas B.C."/>
            <person name="Singh A."/>
            <person name="Wilkins M.J."/>
            <person name="Karaoz U."/>
            <person name="Brodie E.L."/>
            <person name="Williams K.H."/>
            <person name="Hubbard S.S."/>
            <person name="Banfield J.F."/>
        </authorList>
    </citation>
    <scope>NUCLEOTIDE SEQUENCE [LARGE SCALE GENOMIC DNA]</scope>
</reference>
<evidence type="ECO:0000313" key="3">
    <source>
        <dbReference type="EMBL" id="OGM04483.1"/>
    </source>
</evidence>
<organism evidence="3 4">
    <name type="scientific">Candidatus Wallbacteria bacterium GWC2_49_35</name>
    <dbReference type="NCBI Taxonomy" id="1817813"/>
    <lineage>
        <taxon>Bacteria</taxon>
        <taxon>Candidatus Walliibacteriota</taxon>
    </lineage>
</organism>
<sequence length="204" mass="23522">MVKLMKIFKMAAVSAIILIILCFQTAVPSLAADVPVFRAEYRNGVACWSGSYAAEKYEEHIVHQWGHGGPDEIGYWSRWADGTPSKDDYSIRWEGVFKFPAGKYEFFLSGDDHAWLYIDGKKAAEVNWDEYPDKWTVYDGSVHEGKIFTIDMTHGAHHIDFRFYEHMGAARAILEWRLIETKEKVVMNRYGWPACEFIALVLEK</sequence>
<dbReference type="InterPro" id="IPR037524">
    <property type="entry name" value="PA14/GLEYA"/>
</dbReference>
<dbReference type="PROSITE" id="PS51820">
    <property type="entry name" value="PA14"/>
    <property type="match status" value="1"/>
</dbReference>
<keyword evidence="1" id="KW-0732">Signal</keyword>
<dbReference type="AlphaFoldDB" id="A0A1F7WNQ9"/>
<name>A0A1F7WNQ9_9BACT</name>
<dbReference type="InterPro" id="IPR011658">
    <property type="entry name" value="PA14_dom"/>
</dbReference>
<evidence type="ECO:0000313" key="4">
    <source>
        <dbReference type="Proteomes" id="UP000178735"/>
    </source>
</evidence>
<evidence type="ECO:0000259" key="2">
    <source>
        <dbReference type="PROSITE" id="PS51820"/>
    </source>
</evidence>
<feature type="domain" description="PA14" evidence="2">
    <location>
        <begin position="32"/>
        <end position="190"/>
    </location>
</feature>
<feature type="signal peptide" evidence="1">
    <location>
        <begin position="1"/>
        <end position="31"/>
    </location>
</feature>
<feature type="chain" id="PRO_5009533520" description="PA14 domain-containing protein" evidence="1">
    <location>
        <begin position="32"/>
        <end position="204"/>
    </location>
</feature>
<dbReference type="Pfam" id="PF07691">
    <property type="entry name" value="PA14"/>
    <property type="match status" value="1"/>
</dbReference>
<evidence type="ECO:0000256" key="1">
    <source>
        <dbReference type="SAM" id="SignalP"/>
    </source>
</evidence>
<dbReference type="EMBL" id="MGFH01000142">
    <property type="protein sequence ID" value="OGM04483.1"/>
    <property type="molecule type" value="Genomic_DNA"/>
</dbReference>
<comment type="caution">
    <text evidence="3">The sequence shown here is derived from an EMBL/GenBank/DDBJ whole genome shotgun (WGS) entry which is preliminary data.</text>
</comment>